<sequence length="151" mass="16769">MPEGGGERSVSKVPGDGRTSKAETKVNILGNTGRSQYDHSRDSSVEAFSEVLSEVSASSAFTPCLASLCTSSWWGVAECGRWFRTVHRWFWGFQTLRLRIGESLPRERTLRTVGNWRPMMSLVRKGKKGKTVASGKNSTNYLWNPIPGNSQ</sequence>
<reference evidence="4" key="3">
    <citation type="submission" date="2025-04" db="UniProtKB">
        <authorList>
            <consortium name="RefSeq"/>
        </authorList>
    </citation>
    <scope>IDENTIFICATION</scope>
    <source>
        <strain evidence="4">CBS 781.70</strain>
    </source>
</reference>
<feature type="compositionally biased region" description="Basic and acidic residues" evidence="1">
    <location>
        <begin position="1"/>
        <end position="10"/>
    </location>
</feature>
<evidence type="ECO:0000313" key="3">
    <source>
        <dbReference type="Proteomes" id="UP000504638"/>
    </source>
</evidence>
<dbReference type="GeneID" id="54415702"/>
<gene>
    <name evidence="2 4" type="ORF">P152DRAFT_306988</name>
</gene>
<reference evidence="4" key="2">
    <citation type="submission" date="2020-04" db="EMBL/GenBank/DDBJ databases">
        <authorList>
            <consortium name="NCBI Genome Project"/>
        </authorList>
    </citation>
    <scope>NUCLEOTIDE SEQUENCE</scope>
    <source>
        <strain evidence="4">CBS 781.70</strain>
    </source>
</reference>
<name>A0A6G1G5J3_9PEZI</name>
<dbReference type="Proteomes" id="UP000504638">
    <property type="component" value="Unplaced"/>
</dbReference>
<dbReference type="RefSeq" id="XP_033534791.1">
    <property type="nucleotide sequence ID" value="XM_033675132.1"/>
</dbReference>
<evidence type="ECO:0000313" key="2">
    <source>
        <dbReference type="EMBL" id="KAF1813160.1"/>
    </source>
</evidence>
<dbReference type="AlphaFoldDB" id="A0A6G1G5J3"/>
<keyword evidence="3" id="KW-1185">Reference proteome</keyword>
<accession>A0A6G1G5J3</accession>
<evidence type="ECO:0000256" key="1">
    <source>
        <dbReference type="SAM" id="MobiDB-lite"/>
    </source>
</evidence>
<protein>
    <submittedName>
        <fullName evidence="2 4">Uncharacterized protein</fullName>
    </submittedName>
</protein>
<reference evidence="2 4" key="1">
    <citation type="submission" date="2020-01" db="EMBL/GenBank/DDBJ databases">
        <authorList>
            <consortium name="DOE Joint Genome Institute"/>
            <person name="Haridas S."/>
            <person name="Albert R."/>
            <person name="Binder M."/>
            <person name="Bloem J."/>
            <person name="Labutti K."/>
            <person name="Salamov A."/>
            <person name="Andreopoulos B."/>
            <person name="Baker S.E."/>
            <person name="Barry K."/>
            <person name="Bills G."/>
            <person name="Bluhm B.H."/>
            <person name="Cannon C."/>
            <person name="Castanera R."/>
            <person name="Culley D.E."/>
            <person name="Daum C."/>
            <person name="Ezra D."/>
            <person name="Gonzalez J.B."/>
            <person name="Henrissat B."/>
            <person name="Kuo A."/>
            <person name="Liang C."/>
            <person name="Lipzen A."/>
            <person name="Lutzoni F."/>
            <person name="Magnuson J."/>
            <person name="Mondo S."/>
            <person name="Nolan M."/>
            <person name="Ohm R."/>
            <person name="Pangilinan J."/>
            <person name="Park H.-J."/>
            <person name="Ramirez L."/>
            <person name="Alfaro M."/>
            <person name="Sun H."/>
            <person name="Tritt A."/>
            <person name="Yoshinaga Y."/>
            <person name="Zwiers L.-H."/>
            <person name="Turgeon B.G."/>
            <person name="Goodwin S.B."/>
            <person name="Spatafora J.W."/>
            <person name="Crous P.W."/>
            <person name="Grigoriev I.V."/>
        </authorList>
    </citation>
    <scope>NUCLEOTIDE SEQUENCE</scope>
    <source>
        <strain evidence="2 4">CBS 781.70</strain>
    </source>
</reference>
<proteinExistence type="predicted"/>
<feature type="region of interest" description="Disordered" evidence="1">
    <location>
        <begin position="1"/>
        <end position="41"/>
    </location>
</feature>
<dbReference type="EMBL" id="ML975155">
    <property type="protein sequence ID" value="KAF1813160.1"/>
    <property type="molecule type" value="Genomic_DNA"/>
</dbReference>
<evidence type="ECO:0000313" key="4">
    <source>
        <dbReference type="RefSeq" id="XP_033534791.1"/>
    </source>
</evidence>
<organism evidence="2">
    <name type="scientific">Eremomyces bilateralis CBS 781.70</name>
    <dbReference type="NCBI Taxonomy" id="1392243"/>
    <lineage>
        <taxon>Eukaryota</taxon>
        <taxon>Fungi</taxon>
        <taxon>Dikarya</taxon>
        <taxon>Ascomycota</taxon>
        <taxon>Pezizomycotina</taxon>
        <taxon>Dothideomycetes</taxon>
        <taxon>Dothideomycetes incertae sedis</taxon>
        <taxon>Eremomycetales</taxon>
        <taxon>Eremomycetaceae</taxon>
        <taxon>Eremomyces</taxon>
    </lineage>
</organism>